<evidence type="ECO:0000256" key="5">
    <source>
        <dbReference type="ARBA" id="ARBA00018429"/>
    </source>
</evidence>
<keyword evidence="9" id="KW-0963">Cytoplasm</keyword>
<sequence>MVNIGNSWDDILKDEFEKQYYKDIREFLKKEYATKTVFPNMYDIFNALKYTPYEDVKVVILGQDPYHGVGQAHGLSFSVKKGITTPPSLKNIYKEIENDLNIEMDKTNGELTSWANQGVLMLNASLTVLKGQPNSHSKIGWEKLTDSIIEKLNYKDTPVVYLLWGRNAQMKENLITNKNHLILKCAHPSPYSANNGFFGCKHFSKTNEFLKNNGLVEINWCNM</sequence>
<dbReference type="SMART" id="SM00986">
    <property type="entry name" value="UDG"/>
    <property type="match status" value="1"/>
</dbReference>
<dbReference type="SMART" id="SM00987">
    <property type="entry name" value="UreE_C"/>
    <property type="match status" value="1"/>
</dbReference>
<dbReference type="FunFam" id="3.40.470.10:FF:000001">
    <property type="entry name" value="Uracil-DNA glycosylase"/>
    <property type="match status" value="1"/>
</dbReference>
<protein>
    <recommendedName>
        <fullName evidence="5 9">Uracil-DNA glycosylase</fullName>
        <shortName evidence="9">UDG</shortName>
        <ecNumber evidence="4 9">3.2.2.27</ecNumber>
    </recommendedName>
</protein>
<dbReference type="GO" id="GO:0004844">
    <property type="term" value="F:uracil DNA N-glycosylase activity"/>
    <property type="evidence" value="ECO:0007669"/>
    <property type="project" value="UniProtKB-UniRule"/>
</dbReference>
<evidence type="ECO:0000256" key="6">
    <source>
        <dbReference type="ARBA" id="ARBA00022763"/>
    </source>
</evidence>
<comment type="similarity">
    <text evidence="3 9 11">Belongs to the uracil-DNA glycosylase (UDG) superfamily. UNG family.</text>
</comment>
<dbReference type="HAMAP" id="MF_00148">
    <property type="entry name" value="UDG"/>
    <property type="match status" value="1"/>
</dbReference>
<dbReference type="SUPFAM" id="SSF52141">
    <property type="entry name" value="Uracil-DNA glycosylase-like"/>
    <property type="match status" value="1"/>
</dbReference>
<dbReference type="InterPro" id="IPR036895">
    <property type="entry name" value="Uracil-DNA_glycosylase-like_sf"/>
</dbReference>
<dbReference type="InterPro" id="IPR005122">
    <property type="entry name" value="Uracil-DNA_glycosylase-like"/>
</dbReference>
<evidence type="ECO:0000256" key="4">
    <source>
        <dbReference type="ARBA" id="ARBA00012030"/>
    </source>
</evidence>
<dbReference type="AlphaFoldDB" id="J5WHH2"/>
<dbReference type="NCBIfam" id="NF003592">
    <property type="entry name" value="PRK05254.1-5"/>
    <property type="match status" value="1"/>
</dbReference>
<dbReference type="NCBIfam" id="NF003589">
    <property type="entry name" value="PRK05254.1-2"/>
    <property type="match status" value="1"/>
</dbReference>
<feature type="domain" description="Uracil-DNA glycosylase-like" evidence="12">
    <location>
        <begin position="49"/>
        <end position="210"/>
    </location>
</feature>
<reference evidence="13 14" key="1">
    <citation type="submission" date="2012-07" db="EMBL/GenBank/DDBJ databases">
        <authorList>
            <person name="Durkin A.S."/>
            <person name="McCorrison J."/>
            <person name="Torralba M."/>
            <person name="Gillis M."/>
            <person name="Methe B."/>
            <person name="Sutton G."/>
            <person name="Nelson K.E."/>
        </authorList>
    </citation>
    <scope>NUCLEOTIDE SEQUENCE [LARGE SCALE GENOMIC DNA]</scope>
    <source>
        <strain evidence="13 14">OBRC8</strain>
    </source>
</reference>
<evidence type="ECO:0000256" key="1">
    <source>
        <dbReference type="ARBA" id="ARBA00001400"/>
    </source>
</evidence>
<dbReference type="InterPro" id="IPR002043">
    <property type="entry name" value="UDG_fam1"/>
</dbReference>
<dbReference type="NCBIfam" id="TIGR00628">
    <property type="entry name" value="ung"/>
    <property type="match status" value="1"/>
</dbReference>
<dbReference type="Pfam" id="PF03167">
    <property type="entry name" value="UDG"/>
    <property type="match status" value="1"/>
</dbReference>
<dbReference type="RefSeq" id="WP_009531208.1">
    <property type="nucleotide sequence ID" value="NZ_ALNK01000025.1"/>
</dbReference>
<dbReference type="GO" id="GO:0097510">
    <property type="term" value="P:base-excision repair, AP site formation via deaminated base removal"/>
    <property type="evidence" value="ECO:0007669"/>
    <property type="project" value="TreeGrafter"/>
</dbReference>
<dbReference type="NCBIfam" id="NF003588">
    <property type="entry name" value="PRK05254.1-1"/>
    <property type="match status" value="1"/>
</dbReference>
<keyword evidence="13" id="KW-0326">Glycosidase</keyword>
<dbReference type="InterPro" id="IPR018085">
    <property type="entry name" value="Ura-DNA_Glyclase_AS"/>
</dbReference>
<accession>J5WHH2</accession>
<comment type="caution">
    <text evidence="13">The sequence shown here is derived from an EMBL/GenBank/DDBJ whole genome shotgun (WGS) entry which is preliminary data.</text>
</comment>
<proteinExistence type="inferred from homology"/>
<evidence type="ECO:0000256" key="9">
    <source>
        <dbReference type="HAMAP-Rule" id="MF_00148"/>
    </source>
</evidence>
<dbReference type="EC" id="3.2.2.27" evidence="4 9"/>
<evidence type="ECO:0000259" key="12">
    <source>
        <dbReference type="SMART" id="SM00986"/>
    </source>
</evidence>
<keyword evidence="8 9" id="KW-0234">DNA repair</keyword>
<evidence type="ECO:0000256" key="10">
    <source>
        <dbReference type="PROSITE-ProRule" id="PRU10072"/>
    </source>
</evidence>
<evidence type="ECO:0000256" key="11">
    <source>
        <dbReference type="RuleBase" id="RU003780"/>
    </source>
</evidence>
<dbReference type="Proteomes" id="UP000005244">
    <property type="component" value="Unassembled WGS sequence"/>
</dbReference>
<dbReference type="NCBIfam" id="NF003591">
    <property type="entry name" value="PRK05254.1-4"/>
    <property type="match status" value="1"/>
</dbReference>
<gene>
    <name evidence="9 13" type="primary">ung</name>
    <name evidence="13" type="ORF">HMPREF1143_0864</name>
</gene>
<keyword evidence="14" id="KW-1185">Reference proteome</keyword>
<organism evidence="13 14">
    <name type="scientific">Peptoanaerobacter stomatis</name>
    <dbReference type="NCBI Taxonomy" id="796937"/>
    <lineage>
        <taxon>Bacteria</taxon>
        <taxon>Bacillati</taxon>
        <taxon>Bacillota</taxon>
        <taxon>Clostridia</taxon>
        <taxon>Peptostreptococcales</taxon>
        <taxon>Filifactoraceae</taxon>
        <taxon>Peptoanaerobacter</taxon>
    </lineage>
</organism>
<comment type="subcellular location">
    <subcellularLocation>
        <location evidence="9">Cytoplasm</location>
    </subcellularLocation>
</comment>
<keyword evidence="6 9" id="KW-0227">DNA damage</keyword>
<dbReference type="PATRIC" id="fig|796941.3.peg.1423"/>
<dbReference type="PANTHER" id="PTHR11264:SF0">
    <property type="entry name" value="URACIL-DNA GLYCOSYLASE"/>
    <property type="match status" value="1"/>
</dbReference>
<dbReference type="PANTHER" id="PTHR11264">
    <property type="entry name" value="URACIL-DNA GLYCOSYLASE"/>
    <property type="match status" value="1"/>
</dbReference>
<evidence type="ECO:0000256" key="3">
    <source>
        <dbReference type="ARBA" id="ARBA00008184"/>
    </source>
</evidence>
<dbReference type="CDD" id="cd10027">
    <property type="entry name" value="UDG-F1-like"/>
    <property type="match status" value="1"/>
</dbReference>
<comment type="catalytic activity">
    <reaction evidence="1 9 11">
        <text>Hydrolyzes single-stranded DNA or mismatched double-stranded DNA and polynucleotides, releasing free uracil.</text>
        <dbReference type="EC" id="3.2.2.27"/>
    </reaction>
</comment>
<dbReference type="EMBL" id="ALNK01000025">
    <property type="protein sequence ID" value="EJU21992.1"/>
    <property type="molecule type" value="Genomic_DNA"/>
</dbReference>
<dbReference type="GO" id="GO:0005737">
    <property type="term" value="C:cytoplasm"/>
    <property type="evidence" value="ECO:0007669"/>
    <property type="project" value="UniProtKB-SubCell"/>
</dbReference>
<evidence type="ECO:0000313" key="14">
    <source>
        <dbReference type="Proteomes" id="UP000005244"/>
    </source>
</evidence>
<dbReference type="PROSITE" id="PS00130">
    <property type="entry name" value="U_DNA_GLYCOSYLASE"/>
    <property type="match status" value="1"/>
</dbReference>
<name>J5WHH2_9FIRM</name>
<keyword evidence="7 9" id="KW-0378">Hydrolase</keyword>
<evidence type="ECO:0000313" key="13">
    <source>
        <dbReference type="EMBL" id="EJU21992.1"/>
    </source>
</evidence>
<dbReference type="Gene3D" id="3.40.470.10">
    <property type="entry name" value="Uracil-DNA glycosylase-like domain"/>
    <property type="match status" value="1"/>
</dbReference>
<feature type="active site" description="Proton acceptor" evidence="9 10">
    <location>
        <position position="64"/>
    </location>
</feature>
<evidence type="ECO:0000256" key="8">
    <source>
        <dbReference type="ARBA" id="ARBA00023204"/>
    </source>
</evidence>
<evidence type="ECO:0000256" key="7">
    <source>
        <dbReference type="ARBA" id="ARBA00022801"/>
    </source>
</evidence>
<evidence type="ECO:0000256" key="2">
    <source>
        <dbReference type="ARBA" id="ARBA00002631"/>
    </source>
</evidence>
<comment type="function">
    <text evidence="2 9 11">Excises uracil residues from the DNA which can arise as a result of misincorporation of dUMP residues by DNA polymerase or due to deamination of cytosine.</text>
</comment>